<feature type="transmembrane region" description="Helical" evidence="2">
    <location>
        <begin position="118"/>
        <end position="143"/>
    </location>
</feature>
<evidence type="ECO:0000256" key="1">
    <source>
        <dbReference type="SAM" id="MobiDB-lite"/>
    </source>
</evidence>
<keyword evidence="2" id="KW-0472">Membrane</keyword>
<accession>A0AAD4DWY1</accession>
<dbReference type="RefSeq" id="XP_041220733.1">
    <property type="nucleotide sequence ID" value="XM_041369931.1"/>
</dbReference>
<evidence type="ECO:0000313" key="4">
    <source>
        <dbReference type="Proteomes" id="UP001195769"/>
    </source>
</evidence>
<dbReference type="GeneID" id="64664229"/>
<gene>
    <name evidence="3" type="ORF">F5891DRAFT_1254009</name>
</gene>
<dbReference type="AlphaFoldDB" id="A0AAD4DWY1"/>
<reference evidence="3" key="1">
    <citation type="journal article" date="2020" name="New Phytol.">
        <title>Comparative genomics reveals dynamic genome evolution in host specialist ectomycorrhizal fungi.</title>
        <authorList>
            <person name="Lofgren L.A."/>
            <person name="Nguyen N.H."/>
            <person name="Vilgalys R."/>
            <person name="Ruytinx J."/>
            <person name="Liao H.L."/>
            <person name="Branco S."/>
            <person name="Kuo A."/>
            <person name="LaButti K."/>
            <person name="Lipzen A."/>
            <person name="Andreopoulos W."/>
            <person name="Pangilinan J."/>
            <person name="Riley R."/>
            <person name="Hundley H."/>
            <person name="Na H."/>
            <person name="Barry K."/>
            <person name="Grigoriev I.V."/>
            <person name="Stajich J.E."/>
            <person name="Kennedy P.G."/>
        </authorList>
    </citation>
    <scope>NUCLEOTIDE SEQUENCE</scope>
    <source>
        <strain evidence="3">FC203</strain>
    </source>
</reference>
<evidence type="ECO:0000313" key="3">
    <source>
        <dbReference type="EMBL" id="KAG1895157.1"/>
    </source>
</evidence>
<keyword evidence="2" id="KW-1133">Transmembrane helix</keyword>
<comment type="caution">
    <text evidence="3">The sequence shown here is derived from an EMBL/GenBank/DDBJ whole genome shotgun (WGS) entry which is preliminary data.</text>
</comment>
<evidence type="ECO:0000256" key="2">
    <source>
        <dbReference type="SAM" id="Phobius"/>
    </source>
</evidence>
<organism evidence="3 4">
    <name type="scientific">Suillus fuscotomentosus</name>
    <dbReference type="NCBI Taxonomy" id="1912939"/>
    <lineage>
        <taxon>Eukaryota</taxon>
        <taxon>Fungi</taxon>
        <taxon>Dikarya</taxon>
        <taxon>Basidiomycota</taxon>
        <taxon>Agaricomycotina</taxon>
        <taxon>Agaricomycetes</taxon>
        <taxon>Agaricomycetidae</taxon>
        <taxon>Boletales</taxon>
        <taxon>Suillineae</taxon>
        <taxon>Suillaceae</taxon>
        <taxon>Suillus</taxon>
    </lineage>
</organism>
<feature type="compositionally biased region" description="Polar residues" evidence="1">
    <location>
        <begin position="25"/>
        <end position="41"/>
    </location>
</feature>
<sequence length="310" mass="33022">MSAHQDLERPATCAWLLTSAAPKSDTPTNSLAPVITSSTPASAAPVTPTQQSSASTPPTTSPSSTTTSSSTTSSSIHTTSSIPVPQTVLFTAPVVAVTPHSTSTFRSQTKIVISSVNIAAVIGGITGCLAGLAVLGFLIMWCIRHKRKSDEGKWSASVFKHQSAILVDDPELSFNPHPPTMIERHNASPALNAQYNHPNYCGDGNDTCPSQGPQSPHLATVQRGILVSSTIRCRITPNDPQAHYVNLDRSSVNPFQAAQLADGYGTAYNHQFTEGMPTIVAGFKGHPLYKRNFTFSARRTQSPDMLYHGI</sequence>
<name>A0AAD4DWY1_9AGAM</name>
<dbReference type="Proteomes" id="UP001195769">
    <property type="component" value="Unassembled WGS sequence"/>
</dbReference>
<keyword evidence="4" id="KW-1185">Reference proteome</keyword>
<dbReference type="EMBL" id="JABBWK010000070">
    <property type="protein sequence ID" value="KAG1895157.1"/>
    <property type="molecule type" value="Genomic_DNA"/>
</dbReference>
<protein>
    <submittedName>
        <fullName evidence="3">Uncharacterized protein</fullName>
    </submittedName>
</protein>
<feature type="region of interest" description="Disordered" evidence="1">
    <location>
        <begin position="18"/>
        <end position="79"/>
    </location>
</feature>
<proteinExistence type="predicted"/>
<keyword evidence="2" id="KW-0812">Transmembrane</keyword>
<feature type="compositionally biased region" description="Low complexity" evidence="1">
    <location>
        <begin position="45"/>
        <end position="79"/>
    </location>
</feature>